<evidence type="ECO:0000256" key="9">
    <source>
        <dbReference type="ARBA" id="ARBA00023002"/>
    </source>
</evidence>
<evidence type="ECO:0000256" key="7">
    <source>
        <dbReference type="ARBA" id="ARBA00022824"/>
    </source>
</evidence>
<dbReference type="GO" id="GO:0005506">
    <property type="term" value="F:iron ion binding"/>
    <property type="evidence" value="ECO:0007669"/>
    <property type="project" value="InterPro"/>
</dbReference>
<dbReference type="GO" id="GO:0020037">
    <property type="term" value="F:heme binding"/>
    <property type="evidence" value="ECO:0007669"/>
    <property type="project" value="InterPro"/>
</dbReference>
<evidence type="ECO:0000256" key="10">
    <source>
        <dbReference type="ARBA" id="ARBA00023004"/>
    </source>
</evidence>
<dbReference type="GO" id="GO:0016705">
    <property type="term" value="F:oxidoreductase activity, acting on paired donors, with incorporation or reduction of molecular oxygen"/>
    <property type="evidence" value="ECO:0007669"/>
    <property type="project" value="InterPro"/>
</dbReference>
<evidence type="ECO:0000256" key="5">
    <source>
        <dbReference type="ARBA" id="ARBA00022617"/>
    </source>
</evidence>
<proteinExistence type="inferred from homology"/>
<dbReference type="PRINTS" id="PR00385">
    <property type="entry name" value="P450"/>
</dbReference>
<evidence type="ECO:0000256" key="13">
    <source>
        <dbReference type="PIRSR" id="PIRSR602401-1"/>
    </source>
</evidence>
<reference evidence="15 16" key="1">
    <citation type="journal article" date="2019" name="J. Hered.">
        <title>An Improved Genome Assembly for Drosophila navojoa, the Basal Species in the mojavensis Cluster.</title>
        <authorList>
            <person name="Vanderlinde T."/>
            <person name="Dupim E.G."/>
            <person name="Nazario-Yepiz N.O."/>
            <person name="Carvalho A.B."/>
        </authorList>
    </citation>
    <scope>NUCLEOTIDE SEQUENCE [LARGE SCALE GENOMIC DNA]</scope>
    <source>
        <strain evidence="15">Navoj_Jal97</strain>
        <tissue evidence="15">Whole organism</tissue>
    </source>
</reference>
<dbReference type="FunFam" id="1.10.630.10:FF:000042">
    <property type="entry name" value="Cytochrome P450"/>
    <property type="match status" value="1"/>
</dbReference>
<dbReference type="InterPro" id="IPR001128">
    <property type="entry name" value="Cyt_P450"/>
</dbReference>
<evidence type="ECO:0000256" key="8">
    <source>
        <dbReference type="ARBA" id="ARBA00022848"/>
    </source>
</evidence>
<keyword evidence="6 13" id="KW-0479">Metal-binding</keyword>
<dbReference type="PROSITE" id="PS00086">
    <property type="entry name" value="CYTOCHROME_P450"/>
    <property type="match status" value="1"/>
</dbReference>
<evidence type="ECO:0000256" key="4">
    <source>
        <dbReference type="ARBA" id="ARBA00010617"/>
    </source>
</evidence>
<name>A0A484B4G0_DRONA</name>
<dbReference type="PRINTS" id="PR00463">
    <property type="entry name" value="EP450I"/>
</dbReference>
<dbReference type="InterPro" id="IPR017972">
    <property type="entry name" value="Cyt_P450_CS"/>
</dbReference>
<comment type="cofactor">
    <cofactor evidence="1 13">
        <name>heme</name>
        <dbReference type="ChEBI" id="CHEBI:30413"/>
    </cofactor>
</comment>
<accession>A0A484B4G0</accession>
<dbReference type="Pfam" id="PF00067">
    <property type="entry name" value="p450"/>
    <property type="match status" value="1"/>
</dbReference>
<keyword evidence="9 14" id="KW-0560">Oxidoreductase</keyword>
<dbReference type="InterPro" id="IPR002401">
    <property type="entry name" value="Cyt_P450_E_grp-I"/>
</dbReference>
<dbReference type="AlphaFoldDB" id="A0A484B4G0"/>
<comment type="similarity">
    <text evidence="4 14">Belongs to the cytochrome P450 family.</text>
</comment>
<dbReference type="Proteomes" id="UP000295192">
    <property type="component" value="Unassembled WGS sequence"/>
</dbReference>
<evidence type="ECO:0000256" key="3">
    <source>
        <dbReference type="ARBA" id="ARBA00004406"/>
    </source>
</evidence>
<dbReference type="EMBL" id="LSRL02000144">
    <property type="protein sequence ID" value="TDG43578.1"/>
    <property type="molecule type" value="Genomic_DNA"/>
</dbReference>
<dbReference type="InterPro" id="IPR050476">
    <property type="entry name" value="Insect_CytP450_Detox"/>
</dbReference>
<protein>
    <recommendedName>
        <fullName evidence="17">Cytochrome P450</fullName>
    </recommendedName>
</protein>
<evidence type="ECO:0000313" key="16">
    <source>
        <dbReference type="Proteomes" id="UP000295192"/>
    </source>
</evidence>
<dbReference type="OMA" id="YMFSTIT"/>
<evidence type="ECO:0000256" key="6">
    <source>
        <dbReference type="ARBA" id="ARBA00022723"/>
    </source>
</evidence>
<dbReference type="CDD" id="cd11056">
    <property type="entry name" value="CYP6-like"/>
    <property type="match status" value="1"/>
</dbReference>
<feature type="binding site" description="axial binding residue" evidence="13">
    <location>
        <position position="445"/>
    </location>
    <ligand>
        <name>heme</name>
        <dbReference type="ChEBI" id="CHEBI:30413"/>
    </ligand>
    <ligandPart>
        <name>Fe</name>
        <dbReference type="ChEBI" id="CHEBI:18248"/>
    </ligandPart>
</feature>
<dbReference type="PANTHER" id="PTHR24292">
    <property type="entry name" value="CYTOCHROME P450"/>
    <property type="match status" value="1"/>
</dbReference>
<sequence length="502" mass="57938">MGFVLIVFSLVLTWLFGYLRHCYTYWEQRGVPQVRTHFFFGNFFKLKSIHHSELLQETYDAFKGKSKVAGTYVYTRPLAVVTDLDLAKTILIKDFNKFVDRMDAPFNLEKNPLAGHLFNLHGEQWRALRTKLSPTFTSGKIKYMFSTITSVAQQLDETCRQEVAESASRGHILELHDLLGRYTVDVIGNCAFGIECNSLKNPKAEFREVARQLFTGHNRNVRWSLFKRTYARFLEKMPIRPRHPHEDFVSFFLRLVRDTVEVREREHIKRNDFMDLLLGLRKTDEKNGLTVDQLAAQVFVFFVAGFETSSSNMSYALYELAKNPNIQSQLRAEIQSVLQKHGKLTYEAMMEMSYLDHVVNETLRKYPALASLTRVPSEDYKVPGDEANIVLERGVSVHIPVRAIHYDPEYYPEPHEFRPERFEVAALQQRHPMAFLGFGDGPRNCIGLRFGRMQVKVGLITLLSSYRFLLPADGSSKLIIGNKNFLLIPDQGIRLRVEPLAV</sequence>
<keyword evidence="12" id="KW-0472">Membrane</keyword>
<dbReference type="GO" id="GO:0004497">
    <property type="term" value="F:monooxygenase activity"/>
    <property type="evidence" value="ECO:0007669"/>
    <property type="project" value="UniProtKB-KW"/>
</dbReference>
<dbReference type="PANTHER" id="PTHR24292:SF100">
    <property type="entry name" value="CYTOCHROME P450 6A16, ISOFORM B-RELATED"/>
    <property type="match status" value="1"/>
</dbReference>
<comment type="caution">
    <text evidence="15">The sequence shown here is derived from an EMBL/GenBank/DDBJ whole genome shotgun (WGS) entry which is preliminary data.</text>
</comment>
<keyword evidence="10 13" id="KW-0408">Iron</keyword>
<evidence type="ECO:0000313" key="15">
    <source>
        <dbReference type="EMBL" id="TDG43578.1"/>
    </source>
</evidence>
<keyword evidence="5 13" id="KW-0349">Heme</keyword>
<organism evidence="15 16">
    <name type="scientific">Drosophila navojoa</name>
    <name type="common">Fruit fly</name>
    <dbReference type="NCBI Taxonomy" id="7232"/>
    <lineage>
        <taxon>Eukaryota</taxon>
        <taxon>Metazoa</taxon>
        <taxon>Ecdysozoa</taxon>
        <taxon>Arthropoda</taxon>
        <taxon>Hexapoda</taxon>
        <taxon>Insecta</taxon>
        <taxon>Pterygota</taxon>
        <taxon>Neoptera</taxon>
        <taxon>Endopterygota</taxon>
        <taxon>Diptera</taxon>
        <taxon>Brachycera</taxon>
        <taxon>Muscomorpha</taxon>
        <taxon>Ephydroidea</taxon>
        <taxon>Drosophilidae</taxon>
        <taxon>Drosophila</taxon>
    </lineage>
</organism>
<evidence type="ECO:0000256" key="14">
    <source>
        <dbReference type="RuleBase" id="RU000461"/>
    </source>
</evidence>
<keyword evidence="16" id="KW-1185">Reference proteome</keyword>
<dbReference type="SUPFAM" id="SSF48264">
    <property type="entry name" value="Cytochrome P450"/>
    <property type="match status" value="1"/>
</dbReference>
<dbReference type="InterPro" id="IPR036396">
    <property type="entry name" value="Cyt_P450_sf"/>
</dbReference>
<dbReference type="Gene3D" id="1.10.630.10">
    <property type="entry name" value="Cytochrome P450"/>
    <property type="match status" value="1"/>
</dbReference>
<dbReference type="OrthoDB" id="2789670at2759"/>
<evidence type="ECO:0000256" key="11">
    <source>
        <dbReference type="ARBA" id="ARBA00023033"/>
    </source>
</evidence>
<dbReference type="STRING" id="7232.A0A484B4G0"/>
<comment type="subcellular location">
    <subcellularLocation>
        <location evidence="3">Endoplasmic reticulum membrane</location>
        <topology evidence="3">Peripheral membrane protein</topology>
    </subcellularLocation>
    <subcellularLocation>
        <location evidence="2">Microsome membrane</location>
        <topology evidence="2">Peripheral membrane protein</topology>
    </subcellularLocation>
</comment>
<keyword evidence="8" id="KW-0492">Microsome</keyword>
<keyword evidence="7" id="KW-0256">Endoplasmic reticulum</keyword>
<dbReference type="GO" id="GO:0005789">
    <property type="term" value="C:endoplasmic reticulum membrane"/>
    <property type="evidence" value="ECO:0007669"/>
    <property type="project" value="UniProtKB-SubCell"/>
</dbReference>
<evidence type="ECO:0008006" key="17">
    <source>
        <dbReference type="Google" id="ProtNLM"/>
    </source>
</evidence>
<evidence type="ECO:0000256" key="2">
    <source>
        <dbReference type="ARBA" id="ARBA00004174"/>
    </source>
</evidence>
<gene>
    <name evidence="15" type="ORF">AWZ03_010006</name>
</gene>
<keyword evidence="11 14" id="KW-0503">Monooxygenase</keyword>
<evidence type="ECO:0000256" key="12">
    <source>
        <dbReference type="ARBA" id="ARBA00023136"/>
    </source>
</evidence>
<evidence type="ECO:0000256" key="1">
    <source>
        <dbReference type="ARBA" id="ARBA00001971"/>
    </source>
</evidence>